<evidence type="ECO:0000256" key="4">
    <source>
        <dbReference type="ARBA" id="ARBA00023136"/>
    </source>
</evidence>
<evidence type="ECO:0000256" key="1">
    <source>
        <dbReference type="ARBA" id="ARBA00004141"/>
    </source>
</evidence>
<proteinExistence type="predicted"/>
<gene>
    <name evidence="6" type="ORF">CCMP2556_LOCUS51074</name>
</gene>
<evidence type="ECO:0000313" key="7">
    <source>
        <dbReference type="Proteomes" id="UP001642484"/>
    </source>
</evidence>
<dbReference type="PANTHER" id="PTHR11132">
    <property type="entry name" value="SOLUTE CARRIER FAMILY 35"/>
    <property type="match status" value="1"/>
</dbReference>
<comment type="subcellular location">
    <subcellularLocation>
        <location evidence="1">Membrane</location>
        <topology evidence="1">Multi-pass membrane protein</topology>
    </subcellularLocation>
</comment>
<keyword evidence="7" id="KW-1185">Reference proteome</keyword>
<evidence type="ECO:0000313" key="6">
    <source>
        <dbReference type="EMBL" id="CAK9109777.1"/>
    </source>
</evidence>
<reference evidence="6 7" key="1">
    <citation type="submission" date="2024-02" db="EMBL/GenBank/DDBJ databases">
        <authorList>
            <person name="Chen Y."/>
            <person name="Shah S."/>
            <person name="Dougan E. K."/>
            <person name="Thang M."/>
            <person name="Chan C."/>
        </authorList>
    </citation>
    <scope>NUCLEOTIDE SEQUENCE [LARGE SCALE GENOMIC DNA]</scope>
</reference>
<comment type="caution">
    <text evidence="6">The sequence shown here is derived from an EMBL/GenBank/DDBJ whole genome shotgun (WGS) entry which is preliminary data.</text>
</comment>
<evidence type="ECO:0000256" key="2">
    <source>
        <dbReference type="ARBA" id="ARBA00022692"/>
    </source>
</evidence>
<feature type="transmembrane region" description="Helical" evidence="5">
    <location>
        <begin position="30"/>
        <end position="52"/>
    </location>
</feature>
<evidence type="ECO:0000256" key="5">
    <source>
        <dbReference type="SAM" id="Phobius"/>
    </source>
</evidence>
<feature type="transmembrane region" description="Helical" evidence="5">
    <location>
        <begin position="96"/>
        <end position="116"/>
    </location>
</feature>
<evidence type="ECO:0008006" key="8">
    <source>
        <dbReference type="Google" id="ProtNLM"/>
    </source>
</evidence>
<protein>
    <recommendedName>
        <fullName evidence="8">Sugar phosphate transporter domain-containing protein</fullName>
    </recommendedName>
</protein>
<feature type="transmembrane region" description="Helical" evidence="5">
    <location>
        <begin position="204"/>
        <end position="225"/>
    </location>
</feature>
<dbReference type="InterPro" id="IPR050186">
    <property type="entry name" value="TPT_transporter"/>
</dbReference>
<keyword evidence="2 5" id="KW-0812">Transmembrane</keyword>
<feature type="transmembrane region" description="Helical" evidence="5">
    <location>
        <begin position="122"/>
        <end position="141"/>
    </location>
</feature>
<feature type="transmembrane region" description="Helical" evidence="5">
    <location>
        <begin position="148"/>
        <end position="168"/>
    </location>
</feature>
<feature type="transmembrane region" description="Helical" evidence="5">
    <location>
        <begin position="270"/>
        <end position="288"/>
    </location>
</feature>
<dbReference type="Proteomes" id="UP001642484">
    <property type="component" value="Unassembled WGS sequence"/>
</dbReference>
<keyword evidence="4 5" id="KW-0472">Membrane</keyword>
<keyword evidence="3 5" id="KW-1133">Transmembrane helix</keyword>
<evidence type="ECO:0000256" key="3">
    <source>
        <dbReference type="ARBA" id="ARBA00022989"/>
    </source>
</evidence>
<accession>A0ABP0SBP4</accession>
<dbReference type="EMBL" id="CAXAMN010027262">
    <property type="protein sequence ID" value="CAK9109777.1"/>
    <property type="molecule type" value="Genomic_DNA"/>
</dbReference>
<organism evidence="6 7">
    <name type="scientific">Durusdinium trenchii</name>
    <dbReference type="NCBI Taxonomy" id="1381693"/>
    <lineage>
        <taxon>Eukaryota</taxon>
        <taxon>Sar</taxon>
        <taxon>Alveolata</taxon>
        <taxon>Dinophyceae</taxon>
        <taxon>Suessiales</taxon>
        <taxon>Symbiodiniaceae</taxon>
        <taxon>Durusdinium</taxon>
    </lineage>
</organism>
<sequence>MLPASAFFGVAAYVTCSSMMLVANKVTLTLIPLPGAVFTFQLAFAVVSIYMMKTLCSLRVDDLTWFNIKLMFPYTISFAMSIYANGKSLEHSNVETVIVARSCAPLLISVIEWAVLNRQLPSWKSTGALLSILVAATGYVLADSQMKLVGLQAYTWVGIYLLLIVYNMVYGKSVTSKVSFASPVWGLTPWIIRARIDGSLGRGMAGFAALFVSSAIGVGISWSGWNCTSLLTATTYSLVGCLEPARGFWDFRMGRSDVNDAGVLIWDKHATPLGIFWLCICLIAGMFYEPAALRENAKVASEVDGEPSESA</sequence>
<name>A0ABP0SBP4_9DINO</name>
<feature type="transmembrane region" description="Helical" evidence="5">
    <location>
        <begin position="64"/>
        <end position="84"/>
    </location>
</feature>